<keyword evidence="24" id="KW-1185">Reference proteome</keyword>
<dbReference type="FunFam" id="1.10.150.120:FF:000001">
    <property type="entry name" value="Aldehyde oxidase 1"/>
    <property type="match status" value="1"/>
</dbReference>
<feature type="binding site" evidence="21">
    <location>
        <position position="115"/>
    </location>
    <ligand>
        <name>[2Fe-2S] cluster</name>
        <dbReference type="ChEBI" id="CHEBI:190135"/>
        <label>2</label>
    </ligand>
</feature>
<comment type="cofactor">
    <cofactor evidence="21">
        <name>[2Fe-2S] cluster</name>
        <dbReference type="ChEBI" id="CHEBI:190135"/>
    </cofactor>
    <text evidence="21">Binds 2 [2Fe-2S] clusters.</text>
</comment>
<dbReference type="FunFam" id="3.30.365.10:FF:000003">
    <property type="entry name" value="Aldehyde oxidase 1"/>
    <property type="match status" value="1"/>
</dbReference>
<keyword evidence="11" id="KW-0560">Oxidoreductase</keyword>
<dbReference type="EMBL" id="AFYH01099228">
    <property type="status" value="NOT_ANNOTATED_CDS"/>
    <property type="molecule type" value="Genomic_DNA"/>
</dbReference>
<dbReference type="HOGENOM" id="CLU_001681_1_2_1"/>
<comment type="cofactor">
    <cofactor evidence="1 20">
        <name>FAD</name>
        <dbReference type="ChEBI" id="CHEBI:57692"/>
    </cofactor>
</comment>
<dbReference type="FunFam" id="3.90.1170.50:FF:000001">
    <property type="entry name" value="Aldehyde oxidase 1"/>
    <property type="match status" value="1"/>
</dbReference>
<feature type="binding site" evidence="21">
    <location>
        <position position="9"/>
    </location>
    <ligand>
        <name>[2Fe-2S] cluster</name>
        <dbReference type="ChEBI" id="CHEBI:190135"/>
        <label>1</label>
    </ligand>
</feature>
<dbReference type="Proteomes" id="UP000008672">
    <property type="component" value="Unassembled WGS sequence"/>
</dbReference>
<dbReference type="SUPFAM" id="SSF56176">
    <property type="entry name" value="FAD-binding/transporter-associated domain-like"/>
    <property type="match status" value="1"/>
</dbReference>
<feature type="binding site" evidence="21">
    <location>
        <position position="1050"/>
    </location>
    <ligand>
        <name>Mo-molybdopterin</name>
        <dbReference type="ChEBI" id="CHEBI:71302"/>
    </ligand>
    <ligandPart>
        <name>Mo</name>
        <dbReference type="ChEBI" id="CHEBI:28685"/>
    </ligandPart>
</feature>
<keyword evidence="10 20" id="KW-0274">FAD</keyword>
<dbReference type="Ensembl" id="ENSLACT00000005852.1">
    <property type="protein sequence ID" value="ENSLACP00000005802.1"/>
    <property type="gene ID" value="ENSLACG00000005151.1"/>
</dbReference>
<protein>
    <recommendedName>
        <fullName evidence="5">xanthine dehydrogenase</fullName>
        <ecNumber evidence="5">1.17.1.4</ecNumber>
    </recommendedName>
</protein>
<feature type="domain" description="FAD-binding PCMH-type" evidence="22">
    <location>
        <begin position="198"/>
        <end position="385"/>
    </location>
</feature>
<keyword evidence="8 21" id="KW-0001">2Fe-2S</keyword>
<dbReference type="PANTHER" id="PTHR45444">
    <property type="entry name" value="XANTHINE DEHYDROGENASE"/>
    <property type="match status" value="1"/>
</dbReference>
<dbReference type="eggNOG" id="KOG0430">
    <property type="taxonomic scope" value="Eukaryota"/>
</dbReference>
<feature type="binding site" evidence="21">
    <location>
        <position position="883"/>
    </location>
    <ligand>
        <name>Mo-molybdopterin</name>
        <dbReference type="ChEBI" id="CHEBI:71302"/>
    </ligand>
    <ligandPart>
        <name>Mo</name>
        <dbReference type="ChEBI" id="CHEBI:28685"/>
    </ligandPart>
</feature>
<dbReference type="OMA" id="PWEFISA"/>
<dbReference type="Pfam" id="PF00941">
    <property type="entry name" value="FAD_binding_5"/>
    <property type="match status" value="1"/>
</dbReference>
<dbReference type="GeneTree" id="ENSGT00950000183114"/>
<keyword evidence="13 21" id="KW-0411">Iron-sulfur</keyword>
<dbReference type="SUPFAM" id="SSF55447">
    <property type="entry name" value="CO dehydrogenase flavoprotein C-terminal domain-like"/>
    <property type="match status" value="1"/>
</dbReference>
<dbReference type="Pfam" id="PF03450">
    <property type="entry name" value="CO_deh_flav_C"/>
    <property type="match status" value="1"/>
</dbReference>
<evidence type="ECO:0000256" key="21">
    <source>
        <dbReference type="PIRSR" id="PIRSR000127-3"/>
    </source>
</evidence>
<dbReference type="InterPro" id="IPR008274">
    <property type="entry name" value="AldOxase/xan_DH_MoCoBD1"/>
</dbReference>
<feature type="active site" description="Proton acceptor" evidence="19">
    <location>
        <position position="1238"/>
    </location>
</feature>
<dbReference type="FunFam" id="3.30.365.10:FF:000001">
    <property type="entry name" value="Xanthine dehydrogenase oxidase"/>
    <property type="match status" value="1"/>
</dbReference>
<comment type="cofactor">
    <cofactor evidence="16">
        <name>[2Fe-2S] cluster</name>
        <dbReference type="ChEBI" id="CHEBI:190135"/>
    </cofactor>
</comment>
<dbReference type="Pfam" id="PF01315">
    <property type="entry name" value="Ald_Xan_dh_C"/>
    <property type="match status" value="1"/>
</dbReference>
<feature type="binding site" evidence="21">
    <location>
        <position position="39"/>
    </location>
    <ligand>
        <name>[2Fe-2S] cluster</name>
        <dbReference type="ChEBI" id="CHEBI:190135"/>
        <label>1</label>
    </ligand>
</feature>
<evidence type="ECO:0000256" key="1">
    <source>
        <dbReference type="ARBA" id="ARBA00001974"/>
    </source>
</evidence>
<comment type="similarity">
    <text evidence="3">Belongs to the xanthine dehydrogenase family.</text>
</comment>
<dbReference type="Pfam" id="PF01799">
    <property type="entry name" value="Fer2_2"/>
    <property type="match status" value="1"/>
</dbReference>
<dbReference type="SUPFAM" id="SSF56003">
    <property type="entry name" value="Molybdenum cofactor-binding domain"/>
    <property type="match status" value="1"/>
</dbReference>
<dbReference type="InterPro" id="IPR036010">
    <property type="entry name" value="2Fe-2S_ferredoxin-like_sf"/>
</dbReference>
<keyword evidence="15" id="KW-0576">Peroxisome</keyword>
<reference evidence="23" key="3">
    <citation type="submission" date="2025-09" db="UniProtKB">
        <authorList>
            <consortium name="Ensembl"/>
        </authorList>
    </citation>
    <scope>IDENTIFICATION</scope>
</reference>
<dbReference type="EMBL" id="AFYH01099225">
    <property type="status" value="NOT_ANNOTATED_CDS"/>
    <property type="molecule type" value="Genomic_DNA"/>
</dbReference>
<dbReference type="InterPro" id="IPR036318">
    <property type="entry name" value="FAD-bd_PCMH-like_sf"/>
</dbReference>
<dbReference type="FunFam" id="3.30.365.10:FF:000002">
    <property type="entry name" value="Xanthine dehydrogenase oxidase"/>
    <property type="match status" value="1"/>
</dbReference>
<dbReference type="Gene3D" id="3.30.465.10">
    <property type="match status" value="1"/>
</dbReference>
<dbReference type="GO" id="GO:0051537">
    <property type="term" value="F:2 iron, 2 sulfur cluster binding"/>
    <property type="evidence" value="ECO:0007669"/>
    <property type="project" value="UniProtKB-KW"/>
</dbReference>
<reference evidence="23" key="2">
    <citation type="submission" date="2025-08" db="UniProtKB">
        <authorList>
            <consortium name="Ensembl"/>
        </authorList>
    </citation>
    <scope>IDENTIFICATION</scope>
</reference>
<name>H3A831_LATCH</name>
<sequence length="1307" mass="144844">RMTGTKYGCGGGGYGACTVMISKYNLLQSKILHFPANACLVPICMLHGAAVTTVEGVGSTKTRVHPVQEQIAKAHSSHCGFCTPGMVMSMYTLLRNHPEPSMDYFLLLLGNLCRCTGYRPIIDGFKTFCKESKCCQNGNQNGSCCCEQEDDQNLEKEQNLSAESFKTDYFLPVDPSQELIFPPELMLLAQKEKNCLVFHGERMTWISPASMEELLELKTRFPKALLVVGSTTVGPNLKFKGILHLLVIAPDRIEELHIIQKSETDKGIILGAACRLALVKDVLTKAVHEFPEEKTQVFQAFLQQLQSLAGQQVRSMVSLGGNIVSGNPKYDLSTVLAAASSILKLVSKGGSREIPLKGESFVSFGKTALNPDEVLVSVNVPYSKEWEYVSAFRQAQRHENSFSIVNSGMRVVLQEGTNIIEDLRIFYGGIGPTIVSAKKTCWEMIGRSWNEEMLSEACRLLSDELPLPGSAPGGMVEYRRALTLSFFKFYLSVLQRINKQDPSDAKIPQKHLSALKPFKKDLPRGFQEYQEVPADQPTEDPIGHPIMHQSAIKQATGEAVYCDDIPSLDGELSLAFVTSTRPHAKIVSIDAAEALTMPGVADFITACDVPGKNRREWFEEEEELFVEKEVTCVGQIIAAVIADTKEHAKRGAAAVKITYEDLELVFFTIQEATKHKSFFSPERKLERGNVDEAFKTSDHILEEIMQGNSSWHWYDFSPNIPFLAKERTVECMNIKKKKKPQHTTEVVAGTLGVDANKITCHVKRLGGSFGGKVMKIASLSSIAALAAQKTGCSVRCVLDRGDDMLITGGRHPFLGKYKVGYKEDGTIVAADITYYSNGGNTLDESIFIMEKALLHMDNGYKIPNLRGRGIVCKTNLPSNTAFRGFGAPQGLMVIESIMYEVAAKCHLPVEKVRDINLYKEVDYTHYKQTFDPYDMVRCWNECLEKSSYRDRKAAIEEFNKQNRWKKRGISVVPLKFGVGFSKGFYNQGAALVHIYKDGSVLVTHGGTEMGQGIHTKVIQVASRELKIPMSWIHVNETCTNTVPNAAPSAASFGTDAVGMAVKDATEKLRKRLEPIIQRNPKCSWEYWASAMYLSYLSLSSPLIFSLMRLKQYRTYFLWEHPVSDITVHRSLYGASNLTNKLFLLHCFTQNIRTDIVMDVGCSLNPALDIGQVEGGFIQGIGLYTIEELKYSPQGVLYSRGPSQYKIPAVCDIPAQMNVSLLADSRNPHAIYSSKGIGEPSVFFGCTVFYAIKDAIAAARKDIGLTGTFTLNSPATAACIRMACQDQFTEMVHSANKGSFTPWAIDVC</sequence>
<comment type="cofactor">
    <cofactor evidence="21">
        <name>Mo-molybdopterin</name>
        <dbReference type="ChEBI" id="CHEBI:71302"/>
    </cofactor>
    <text evidence="21">Binds 1 Mo-molybdopterin (Mo-MPT) cofactor per subunit.</text>
</comment>
<dbReference type="SMART" id="SM01092">
    <property type="entry name" value="CO_deh_flav_C"/>
    <property type="match status" value="1"/>
</dbReference>
<feature type="binding site" evidence="20">
    <location>
        <begin position="226"/>
        <end position="233"/>
    </location>
    <ligand>
        <name>FAD</name>
        <dbReference type="ChEBI" id="CHEBI:57692"/>
    </ligand>
</feature>
<feature type="binding site" evidence="20">
    <location>
        <position position="885"/>
    </location>
    <ligand>
        <name>substrate</name>
    </ligand>
</feature>
<evidence type="ECO:0000256" key="11">
    <source>
        <dbReference type="ARBA" id="ARBA00023002"/>
    </source>
</evidence>
<dbReference type="EMBL" id="AFYH01099226">
    <property type="status" value="NOT_ANNOTATED_CDS"/>
    <property type="molecule type" value="Genomic_DNA"/>
</dbReference>
<evidence type="ECO:0000256" key="4">
    <source>
        <dbReference type="ARBA" id="ARBA00011738"/>
    </source>
</evidence>
<evidence type="ECO:0000256" key="3">
    <source>
        <dbReference type="ARBA" id="ARBA00006849"/>
    </source>
</evidence>
<dbReference type="Gene3D" id="1.10.150.120">
    <property type="entry name" value="[2Fe-2S]-binding domain"/>
    <property type="match status" value="1"/>
</dbReference>
<dbReference type="EMBL" id="AFYH01099227">
    <property type="status" value="NOT_ANNOTATED_CDS"/>
    <property type="molecule type" value="Genomic_DNA"/>
</dbReference>
<comment type="catalytic activity">
    <reaction evidence="17">
        <text>xanthine + NAD(+) + H2O = urate + NADH + H(+)</text>
        <dbReference type="Rhea" id="RHEA:16669"/>
        <dbReference type="ChEBI" id="CHEBI:15377"/>
        <dbReference type="ChEBI" id="CHEBI:15378"/>
        <dbReference type="ChEBI" id="CHEBI:17712"/>
        <dbReference type="ChEBI" id="CHEBI:17775"/>
        <dbReference type="ChEBI" id="CHEBI:57540"/>
        <dbReference type="ChEBI" id="CHEBI:57945"/>
        <dbReference type="EC" id="1.17.1.4"/>
    </reaction>
</comment>
<dbReference type="InterPro" id="IPR016166">
    <property type="entry name" value="FAD-bd_PCMH"/>
</dbReference>
<dbReference type="InterPro" id="IPR002346">
    <property type="entry name" value="Mopterin_DH_FAD-bd"/>
</dbReference>
<dbReference type="Gene3D" id="3.10.20.30">
    <property type="match status" value="1"/>
</dbReference>
<evidence type="ECO:0000256" key="2">
    <source>
        <dbReference type="ARBA" id="ARBA00004275"/>
    </source>
</evidence>
<dbReference type="Gene3D" id="3.90.1170.50">
    <property type="entry name" value="Aldehyde oxidase/xanthine dehydrogenase, a/b hammerhead"/>
    <property type="match status" value="1"/>
</dbReference>
<keyword evidence="7" id="KW-0285">Flavoprotein</keyword>
<feature type="binding site" evidence="21">
    <location>
        <position position="82"/>
    </location>
    <ligand>
        <name>[2Fe-2S] cluster</name>
        <dbReference type="ChEBI" id="CHEBI:190135"/>
        <label>2</label>
    </ligand>
</feature>
<evidence type="ECO:0000256" key="15">
    <source>
        <dbReference type="ARBA" id="ARBA00023140"/>
    </source>
</evidence>
<keyword evidence="14" id="KW-0520">NAD</keyword>
<keyword evidence="12 21" id="KW-0408">Iron</keyword>
<evidence type="ECO:0000259" key="22">
    <source>
        <dbReference type="PROSITE" id="PS51387"/>
    </source>
</evidence>
<dbReference type="InterPro" id="IPR036856">
    <property type="entry name" value="Ald_Oxase/Xan_DH_a/b_sf"/>
</dbReference>
<dbReference type="EMBL" id="AFYH01099223">
    <property type="status" value="NOT_ANNOTATED_CDS"/>
    <property type="molecule type" value="Genomic_DNA"/>
</dbReference>
<dbReference type="FunFam" id="3.30.465.10:FF:000004">
    <property type="entry name" value="Xanthine dehydrogenase/oxidase"/>
    <property type="match status" value="1"/>
</dbReference>
<dbReference type="Pfam" id="PF02738">
    <property type="entry name" value="MoCoBD_1"/>
    <property type="match status" value="1"/>
</dbReference>
<feature type="binding site" evidence="21">
    <location>
        <position position="79"/>
    </location>
    <ligand>
        <name>[2Fe-2S] cluster</name>
        <dbReference type="ChEBI" id="CHEBI:190135"/>
        <label>2</label>
    </ligand>
</feature>
<evidence type="ECO:0000256" key="16">
    <source>
        <dbReference type="ARBA" id="ARBA00034078"/>
    </source>
</evidence>
<dbReference type="InterPro" id="IPR016208">
    <property type="entry name" value="Ald_Oxase/xanthine_DH-like"/>
</dbReference>
<feature type="binding site" evidence="20">
    <location>
        <position position="331"/>
    </location>
    <ligand>
        <name>FAD</name>
        <dbReference type="ChEBI" id="CHEBI:57692"/>
    </ligand>
</feature>
<comment type="catalytic activity">
    <reaction evidence="18">
        <text>hypoxanthine + NAD(+) + H2O = xanthine + NADH + H(+)</text>
        <dbReference type="Rhea" id="RHEA:24670"/>
        <dbReference type="ChEBI" id="CHEBI:15377"/>
        <dbReference type="ChEBI" id="CHEBI:15378"/>
        <dbReference type="ChEBI" id="CHEBI:17368"/>
        <dbReference type="ChEBI" id="CHEBI:17712"/>
        <dbReference type="ChEBI" id="CHEBI:57540"/>
        <dbReference type="ChEBI" id="CHEBI:57945"/>
        <dbReference type="EC" id="1.17.1.4"/>
    </reaction>
</comment>
<dbReference type="EMBL" id="AFYH01099224">
    <property type="status" value="NOT_ANNOTATED_CDS"/>
    <property type="molecule type" value="Genomic_DNA"/>
</dbReference>
<dbReference type="SUPFAM" id="SSF54292">
    <property type="entry name" value="2Fe-2S ferredoxin-like"/>
    <property type="match status" value="1"/>
</dbReference>
<dbReference type="InterPro" id="IPR005107">
    <property type="entry name" value="CO_DH_flav_C"/>
</dbReference>
<feature type="binding site" evidence="20">
    <location>
        <position position="393"/>
    </location>
    <ligand>
        <name>FAD</name>
        <dbReference type="ChEBI" id="CHEBI:57692"/>
    </ligand>
</feature>
<dbReference type="EMBL" id="AFYH01099229">
    <property type="status" value="NOT_ANNOTATED_CDS"/>
    <property type="molecule type" value="Genomic_DNA"/>
</dbReference>
<dbReference type="InterPro" id="IPR000674">
    <property type="entry name" value="Ald_Oxase/Xan_DH_a/b"/>
</dbReference>
<dbReference type="InterPro" id="IPR002888">
    <property type="entry name" value="2Fe-2S-bd"/>
</dbReference>
<accession>H3A831</accession>
<dbReference type="SMART" id="SM01008">
    <property type="entry name" value="Ald_Xan_dh_C"/>
    <property type="match status" value="1"/>
</dbReference>
<dbReference type="PANTHER" id="PTHR45444:SF3">
    <property type="entry name" value="XANTHINE DEHYDROGENASE"/>
    <property type="match status" value="1"/>
</dbReference>
<feature type="binding site" evidence="21">
    <location>
        <position position="113"/>
    </location>
    <ligand>
        <name>[2Fe-2S] cluster</name>
        <dbReference type="ChEBI" id="CHEBI:190135"/>
        <label>2</label>
    </ligand>
</feature>
<dbReference type="InterPro" id="IPR036884">
    <property type="entry name" value="2Fe-2S-bd_dom_sf"/>
</dbReference>
<dbReference type="SUPFAM" id="SSF54665">
    <property type="entry name" value="CO dehydrogenase molybdoprotein N-domain-like"/>
    <property type="match status" value="1"/>
</dbReference>
<dbReference type="InterPro" id="IPR036683">
    <property type="entry name" value="CO_DH_flav_C_dom_sf"/>
</dbReference>
<feature type="binding site" evidence="20">
    <location>
        <position position="375"/>
    </location>
    <ligand>
        <name>FAD</name>
        <dbReference type="ChEBI" id="CHEBI:57692"/>
    </ligand>
</feature>
<dbReference type="EC" id="1.17.1.4" evidence="5"/>
<dbReference type="FunFam" id="3.30.365.10:FF:000004">
    <property type="entry name" value="Xanthine dehydrogenase oxidase"/>
    <property type="match status" value="1"/>
</dbReference>
<evidence type="ECO:0000256" key="5">
    <source>
        <dbReference type="ARBA" id="ARBA00013123"/>
    </source>
</evidence>
<evidence type="ECO:0000256" key="14">
    <source>
        <dbReference type="ARBA" id="ARBA00023027"/>
    </source>
</evidence>
<evidence type="ECO:0000256" key="9">
    <source>
        <dbReference type="ARBA" id="ARBA00022723"/>
    </source>
</evidence>
<dbReference type="GO" id="GO:0005506">
    <property type="term" value="F:iron ion binding"/>
    <property type="evidence" value="ECO:0007669"/>
    <property type="project" value="InterPro"/>
</dbReference>
<dbReference type="FunFam" id="3.30.390.50:FF:000001">
    <property type="entry name" value="Xanthine dehydrogenase oxidase"/>
    <property type="match status" value="1"/>
</dbReference>
<dbReference type="GO" id="GO:0004854">
    <property type="term" value="F:xanthine dehydrogenase activity"/>
    <property type="evidence" value="ECO:0007669"/>
    <property type="project" value="UniProtKB-EC"/>
</dbReference>
<evidence type="ECO:0000256" key="7">
    <source>
        <dbReference type="ARBA" id="ARBA00022630"/>
    </source>
</evidence>
<dbReference type="Gene3D" id="3.30.390.50">
    <property type="entry name" value="CO dehydrogenase flavoprotein, C-terminal domain"/>
    <property type="match status" value="1"/>
</dbReference>
<dbReference type="Gene3D" id="3.30.365.10">
    <property type="entry name" value="Aldehyde oxidase/xanthine dehydrogenase, molybdopterin binding domain"/>
    <property type="match status" value="4"/>
</dbReference>
<comment type="subunit">
    <text evidence="4">Homodimer.</text>
</comment>
<reference evidence="24" key="1">
    <citation type="submission" date="2011-08" db="EMBL/GenBank/DDBJ databases">
        <title>The draft genome of Latimeria chalumnae.</title>
        <authorList>
            <person name="Di Palma F."/>
            <person name="Alfoldi J."/>
            <person name="Johnson J."/>
            <person name="Berlin A."/>
            <person name="Gnerre S."/>
            <person name="Jaffe D."/>
            <person name="MacCallum I."/>
            <person name="Young S."/>
            <person name="Walker B.J."/>
            <person name="Lander E."/>
            <person name="Lindblad-Toh K."/>
        </authorList>
    </citation>
    <scope>NUCLEOTIDE SEQUENCE [LARGE SCALE GENOMIC DNA]</scope>
    <source>
        <strain evidence="24">Wild caught</strain>
    </source>
</reference>
<dbReference type="GO" id="GO:0005777">
    <property type="term" value="C:peroxisome"/>
    <property type="evidence" value="ECO:0007669"/>
    <property type="project" value="UniProtKB-SubCell"/>
</dbReference>
<feature type="binding site" evidence="21">
    <location>
        <position position="769"/>
    </location>
    <ligand>
        <name>Mo-molybdopterin</name>
        <dbReference type="ChEBI" id="CHEBI:71302"/>
    </ligand>
    <ligandPart>
        <name>Mo</name>
        <dbReference type="ChEBI" id="CHEBI:28685"/>
    </ligandPart>
</feature>
<dbReference type="FunFam" id="3.30.43.10:FF:000001">
    <property type="entry name" value="Xanthine dehydrogenase/oxidase"/>
    <property type="match status" value="1"/>
</dbReference>
<dbReference type="STRING" id="7897.ENSLACP00000005802"/>
<keyword evidence="6 21" id="KW-0500">Molybdenum</keyword>
<feature type="binding site" evidence="21">
    <location>
        <position position="17"/>
    </location>
    <ligand>
        <name>[2Fe-2S] cluster</name>
        <dbReference type="ChEBI" id="CHEBI:190135"/>
        <label>1</label>
    </ligand>
</feature>
<feature type="binding site" evidence="20">
    <location>
        <begin position="318"/>
        <end position="322"/>
    </location>
    <ligand>
        <name>FAD</name>
        <dbReference type="ChEBI" id="CHEBI:57692"/>
    </ligand>
</feature>
<evidence type="ECO:0000256" key="12">
    <source>
        <dbReference type="ARBA" id="ARBA00023004"/>
    </source>
</evidence>
<dbReference type="Gene3D" id="3.30.43.10">
    <property type="entry name" value="Uridine Diphospho-n-acetylenolpyruvylglucosamine Reductase, domain 2"/>
    <property type="match status" value="1"/>
</dbReference>
<evidence type="ECO:0000256" key="19">
    <source>
        <dbReference type="PIRSR" id="PIRSR000127-1"/>
    </source>
</evidence>
<dbReference type="InterPro" id="IPR046867">
    <property type="entry name" value="AldOxase/xan_DH_MoCoBD2"/>
</dbReference>
<dbReference type="PIRSF" id="PIRSF000127">
    <property type="entry name" value="Xanthine_DH"/>
    <property type="match status" value="1"/>
</dbReference>
<evidence type="ECO:0000256" key="18">
    <source>
        <dbReference type="ARBA" id="ARBA00049517"/>
    </source>
</evidence>
<dbReference type="InterPro" id="IPR037165">
    <property type="entry name" value="AldOxase/xan_DH_Mopterin-bd_sf"/>
</dbReference>
<dbReference type="InterPro" id="IPR016169">
    <property type="entry name" value="FAD-bd_PCMH_sub2"/>
</dbReference>
<dbReference type="InterPro" id="IPR012675">
    <property type="entry name" value="Beta-grasp_dom_sf"/>
</dbReference>
<dbReference type="InterPro" id="IPR016167">
    <property type="entry name" value="FAD-bd_PCMH_sub1"/>
</dbReference>
<evidence type="ECO:0000313" key="23">
    <source>
        <dbReference type="Ensembl" id="ENSLACP00000005802.1"/>
    </source>
</evidence>
<comment type="subcellular location">
    <subcellularLocation>
        <location evidence="2">Peroxisome</location>
    </subcellularLocation>
</comment>
<dbReference type="FunCoup" id="H3A831">
    <property type="interactions" value="415"/>
</dbReference>
<dbReference type="Pfam" id="PF20256">
    <property type="entry name" value="MoCoBD_2"/>
    <property type="match status" value="1"/>
</dbReference>
<evidence type="ECO:0000256" key="8">
    <source>
        <dbReference type="ARBA" id="ARBA00022714"/>
    </source>
</evidence>
<evidence type="ECO:0000256" key="20">
    <source>
        <dbReference type="PIRSR" id="PIRSR000127-2"/>
    </source>
</evidence>
<keyword evidence="9 21" id="KW-0479">Metal-binding</keyword>
<evidence type="ECO:0000313" key="24">
    <source>
        <dbReference type="Proteomes" id="UP000008672"/>
    </source>
</evidence>
<evidence type="ECO:0000256" key="6">
    <source>
        <dbReference type="ARBA" id="ARBA00022505"/>
    </source>
</evidence>
<evidence type="ECO:0000256" key="17">
    <source>
        <dbReference type="ARBA" id="ARBA00049017"/>
    </source>
</evidence>
<dbReference type="PROSITE" id="PS51387">
    <property type="entry name" value="FAD_PCMH"/>
    <property type="match status" value="1"/>
</dbReference>
<evidence type="ECO:0000256" key="13">
    <source>
        <dbReference type="ARBA" id="ARBA00023014"/>
    </source>
</evidence>
<evidence type="ECO:0000256" key="10">
    <source>
        <dbReference type="ARBA" id="ARBA00022827"/>
    </source>
</evidence>
<dbReference type="InParanoid" id="H3A831"/>
<proteinExistence type="inferred from homology"/>
<dbReference type="SUPFAM" id="SSF47741">
    <property type="entry name" value="CO dehydrogenase ISP C-domain like"/>
    <property type="match status" value="1"/>
</dbReference>
<dbReference type="GO" id="GO:0071949">
    <property type="term" value="F:FAD binding"/>
    <property type="evidence" value="ECO:0007669"/>
    <property type="project" value="InterPro"/>
</dbReference>
<organism evidence="23 24">
    <name type="scientific">Latimeria chalumnae</name>
    <name type="common">Coelacanth</name>
    <dbReference type="NCBI Taxonomy" id="7897"/>
    <lineage>
        <taxon>Eukaryota</taxon>
        <taxon>Metazoa</taxon>
        <taxon>Chordata</taxon>
        <taxon>Craniata</taxon>
        <taxon>Vertebrata</taxon>
        <taxon>Euteleostomi</taxon>
        <taxon>Coelacanthiformes</taxon>
        <taxon>Coelacanthidae</taxon>
        <taxon>Latimeria</taxon>
    </lineage>
</organism>